<dbReference type="OrthoDB" id="8116725at2"/>
<feature type="transmembrane region" description="Helical" evidence="1">
    <location>
        <begin position="12"/>
        <end position="33"/>
    </location>
</feature>
<gene>
    <name evidence="3" type="ORF">TRP8649_04087</name>
</gene>
<protein>
    <recommendedName>
        <fullName evidence="2">YjiS-like domain-containing protein</fullName>
    </recommendedName>
</protein>
<keyword evidence="4" id="KW-1185">Reference proteome</keyword>
<proteinExistence type="predicted"/>
<accession>A0A238JIH5</accession>
<dbReference type="Proteomes" id="UP000225972">
    <property type="component" value="Unassembled WGS sequence"/>
</dbReference>
<keyword evidence="1" id="KW-1133">Transmembrane helix</keyword>
<name>A0A238JIH5_9RHOB</name>
<reference evidence="4" key="1">
    <citation type="submission" date="2017-05" db="EMBL/GenBank/DDBJ databases">
        <authorList>
            <person name="Rodrigo-Torres L."/>
            <person name="Arahal R. D."/>
            <person name="Lucena T."/>
        </authorList>
    </citation>
    <scope>NUCLEOTIDE SEQUENCE [LARGE SCALE GENOMIC DNA]</scope>
    <source>
        <strain evidence="4">CECT 8649</strain>
    </source>
</reference>
<dbReference type="RefSeq" id="WP_099248614.1">
    <property type="nucleotide sequence ID" value="NZ_FXXP01000003.1"/>
</dbReference>
<dbReference type="InterPro" id="IPR009506">
    <property type="entry name" value="YjiS-like"/>
</dbReference>
<dbReference type="EMBL" id="FXXP01000003">
    <property type="protein sequence ID" value="SMX29947.1"/>
    <property type="molecule type" value="Genomic_DNA"/>
</dbReference>
<keyword evidence="1" id="KW-0472">Membrane</keyword>
<evidence type="ECO:0000313" key="3">
    <source>
        <dbReference type="EMBL" id="SMX29947.1"/>
    </source>
</evidence>
<organism evidence="3 4">
    <name type="scientific">Pelagimonas phthalicica</name>
    <dbReference type="NCBI Taxonomy" id="1037362"/>
    <lineage>
        <taxon>Bacteria</taxon>
        <taxon>Pseudomonadati</taxon>
        <taxon>Pseudomonadota</taxon>
        <taxon>Alphaproteobacteria</taxon>
        <taxon>Rhodobacterales</taxon>
        <taxon>Roseobacteraceae</taxon>
        <taxon>Pelagimonas</taxon>
    </lineage>
</organism>
<feature type="domain" description="YjiS-like" evidence="2">
    <location>
        <begin position="29"/>
        <end position="62"/>
    </location>
</feature>
<evidence type="ECO:0000256" key="1">
    <source>
        <dbReference type="SAM" id="Phobius"/>
    </source>
</evidence>
<sequence length="68" mass="7246">MAAIDQTRPYVAAGSAAGFGSLFATFAGVFTSWMQARETRKALSGLSDRELDDIGLSRADIDAITGRY</sequence>
<evidence type="ECO:0000313" key="4">
    <source>
        <dbReference type="Proteomes" id="UP000225972"/>
    </source>
</evidence>
<dbReference type="AlphaFoldDB" id="A0A238JIH5"/>
<dbReference type="Pfam" id="PF06568">
    <property type="entry name" value="YjiS-like"/>
    <property type="match status" value="1"/>
</dbReference>
<evidence type="ECO:0000259" key="2">
    <source>
        <dbReference type="Pfam" id="PF06568"/>
    </source>
</evidence>
<keyword evidence="1" id="KW-0812">Transmembrane</keyword>